<dbReference type="InterPro" id="IPR036866">
    <property type="entry name" value="RibonucZ/Hydroxyglut_hydro"/>
</dbReference>
<proteinExistence type="predicted"/>
<dbReference type="InterPro" id="IPR045761">
    <property type="entry name" value="ODP_dom"/>
</dbReference>
<dbReference type="Proteomes" id="UP000530564">
    <property type="component" value="Unassembled WGS sequence"/>
</dbReference>
<gene>
    <name evidence="2" type="ORF">GGQ61_003896</name>
</gene>
<dbReference type="RefSeq" id="WP_183776396.1">
    <property type="nucleotide sequence ID" value="NZ_JACIDK010000007.1"/>
</dbReference>
<dbReference type="SUPFAM" id="SSF56281">
    <property type="entry name" value="Metallo-hydrolase/oxidoreductase"/>
    <property type="match status" value="1"/>
</dbReference>
<organism evidence="2 3">
    <name type="scientific">Phenylobacterium haematophilum</name>
    <dbReference type="NCBI Taxonomy" id="98513"/>
    <lineage>
        <taxon>Bacteria</taxon>
        <taxon>Pseudomonadati</taxon>
        <taxon>Pseudomonadota</taxon>
        <taxon>Alphaproteobacteria</taxon>
        <taxon>Caulobacterales</taxon>
        <taxon>Caulobacteraceae</taxon>
        <taxon>Phenylobacterium</taxon>
    </lineage>
</organism>
<reference evidence="2 3" key="1">
    <citation type="submission" date="2020-08" db="EMBL/GenBank/DDBJ databases">
        <title>Genomic Encyclopedia of Type Strains, Phase IV (KMG-IV): sequencing the most valuable type-strain genomes for metagenomic binning, comparative biology and taxonomic classification.</title>
        <authorList>
            <person name="Goeker M."/>
        </authorList>
    </citation>
    <scope>NUCLEOTIDE SEQUENCE [LARGE SCALE GENOMIC DNA]</scope>
    <source>
        <strain evidence="2 3">DSM 21793</strain>
    </source>
</reference>
<sequence length="236" mass="25000">MSDTKTFEIADGIYRFSTAVSGIGSEPFTFNQFLILADAPMLFHLGHRAMHPSIAAAVERVTPLASIRYLGFGHVEADECGALNAWLAAAPHAEVVHGQTACMVSLNDLADRPPRPLADRETIDLGGKRMRWMDTPHVPHGWEAGLFYEETGSTLFCGDLLTHGGDGPALTESDVAGPAIAMEEVFHAMSMAPNTGAVLHQLAGLEPTTLALMHGSSFRGDGAAALRALAAHCAGQ</sequence>
<accession>A0A840A457</accession>
<feature type="domain" description="ODP" evidence="1">
    <location>
        <begin position="29"/>
        <end position="215"/>
    </location>
</feature>
<keyword evidence="3" id="KW-1185">Reference proteome</keyword>
<comment type="caution">
    <text evidence="2">The sequence shown here is derived from an EMBL/GenBank/DDBJ whole genome shotgun (WGS) entry which is preliminary data.</text>
</comment>
<protein>
    <submittedName>
        <fullName evidence="2">Flavorubredoxin</fullName>
    </submittedName>
</protein>
<dbReference type="AlphaFoldDB" id="A0A840A457"/>
<evidence type="ECO:0000259" key="1">
    <source>
        <dbReference type="Pfam" id="PF19583"/>
    </source>
</evidence>
<evidence type="ECO:0000313" key="3">
    <source>
        <dbReference type="Proteomes" id="UP000530564"/>
    </source>
</evidence>
<dbReference type="EMBL" id="JACIDK010000007">
    <property type="protein sequence ID" value="MBB3893158.1"/>
    <property type="molecule type" value="Genomic_DNA"/>
</dbReference>
<dbReference type="Pfam" id="PF19583">
    <property type="entry name" value="ODP"/>
    <property type="match status" value="1"/>
</dbReference>
<name>A0A840A457_9CAUL</name>
<dbReference type="Gene3D" id="3.60.15.10">
    <property type="entry name" value="Ribonuclease Z/Hydroxyacylglutathione hydrolase-like"/>
    <property type="match status" value="1"/>
</dbReference>
<evidence type="ECO:0000313" key="2">
    <source>
        <dbReference type="EMBL" id="MBB3893158.1"/>
    </source>
</evidence>